<dbReference type="EMBL" id="MU253986">
    <property type="protein sequence ID" value="KAG9243344.1"/>
    <property type="molecule type" value="Genomic_DNA"/>
</dbReference>
<evidence type="ECO:0000313" key="3">
    <source>
        <dbReference type="EMBL" id="KAG9243344.1"/>
    </source>
</evidence>
<evidence type="ECO:0000256" key="2">
    <source>
        <dbReference type="SAM" id="MobiDB-lite"/>
    </source>
</evidence>
<dbReference type="AlphaFoldDB" id="A0A9P8CDS9"/>
<name>A0A9P8CDS9_9HELO</name>
<evidence type="ECO:0000313" key="4">
    <source>
        <dbReference type="Proteomes" id="UP000887226"/>
    </source>
</evidence>
<comment type="caution">
    <text evidence="3">The sequence shown here is derived from an EMBL/GenBank/DDBJ whole genome shotgun (WGS) entry which is preliminary data.</text>
</comment>
<protein>
    <submittedName>
        <fullName evidence="3">Uncharacterized protein</fullName>
    </submittedName>
</protein>
<reference evidence="3" key="1">
    <citation type="journal article" date="2021" name="IMA Fungus">
        <title>Genomic characterization of three marine fungi, including Emericellopsis atlantica sp. nov. with signatures of a generalist lifestyle and marine biomass degradation.</title>
        <authorList>
            <person name="Hagestad O.C."/>
            <person name="Hou L."/>
            <person name="Andersen J.H."/>
            <person name="Hansen E.H."/>
            <person name="Altermark B."/>
            <person name="Li C."/>
            <person name="Kuhnert E."/>
            <person name="Cox R.J."/>
            <person name="Crous P.W."/>
            <person name="Spatafora J.W."/>
            <person name="Lail K."/>
            <person name="Amirebrahimi M."/>
            <person name="Lipzen A."/>
            <person name="Pangilinan J."/>
            <person name="Andreopoulos W."/>
            <person name="Hayes R.D."/>
            <person name="Ng V."/>
            <person name="Grigoriev I.V."/>
            <person name="Jackson S.A."/>
            <person name="Sutton T.D.S."/>
            <person name="Dobson A.D.W."/>
            <person name="Rama T."/>
        </authorList>
    </citation>
    <scope>NUCLEOTIDE SEQUENCE</scope>
    <source>
        <strain evidence="3">TRa3180A</strain>
    </source>
</reference>
<dbReference type="OrthoDB" id="3439480at2759"/>
<organism evidence="3 4">
    <name type="scientific">Calycina marina</name>
    <dbReference type="NCBI Taxonomy" id="1763456"/>
    <lineage>
        <taxon>Eukaryota</taxon>
        <taxon>Fungi</taxon>
        <taxon>Dikarya</taxon>
        <taxon>Ascomycota</taxon>
        <taxon>Pezizomycotina</taxon>
        <taxon>Leotiomycetes</taxon>
        <taxon>Helotiales</taxon>
        <taxon>Pezizellaceae</taxon>
        <taxon>Calycina</taxon>
    </lineage>
</organism>
<keyword evidence="4" id="KW-1185">Reference proteome</keyword>
<feature type="coiled-coil region" evidence="1">
    <location>
        <begin position="205"/>
        <end position="239"/>
    </location>
</feature>
<dbReference type="Proteomes" id="UP000887226">
    <property type="component" value="Unassembled WGS sequence"/>
</dbReference>
<evidence type="ECO:0000256" key="1">
    <source>
        <dbReference type="SAM" id="Coils"/>
    </source>
</evidence>
<gene>
    <name evidence="3" type="ORF">BJ878DRAFT_481208</name>
</gene>
<feature type="region of interest" description="Disordered" evidence="2">
    <location>
        <begin position="60"/>
        <end position="113"/>
    </location>
</feature>
<proteinExistence type="predicted"/>
<sequence length="351" mass="39597">MCVTNIFVDRYPDGREVEFRQLSSCKYGTPGRPCSNHTVLSNPVRAISFGEPTTEYIMTSPIFPSTPPGSSGGSFRLSGGSYRRRPPSPSSTASYGSGHRYSKSSSKSLRTQRKERIIIVDAPPTPRTPPMPYQQNFTAPSSPKIPLFGSPRGRPIIVDERDMHRGRAPSVGAVIGDRSRPVAIPARRRSVSRPAWDMASSSHTSFDLRVDREREERRRQEIEEENAQISRRIAENDAAVRRAQRIAEQDDEIRRRPIVPVPPRPLNQQPYLRPVVDNSQALSSMMGNLSLGASRPTVERSRRVSSRLDIAEAQAMSQRLRERQMPRRRFTVGPGQKRTRLVYGNGVYRYE</sequence>
<keyword evidence="1" id="KW-0175">Coiled coil</keyword>
<feature type="compositionally biased region" description="Low complexity" evidence="2">
    <location>
        <begin position="90"/>
        <end position="108"/>
    </location>
</feature>
<accession>A0A9P8CDS9</accession>